<comment type="similarity">
    <text evidence="2">Belongs to the CCDC172 family.</text>
</comment>
<comment type="caution">
    <text evidence="8">The sequence shown here is derived from an EMBL/GenBank/DDBJ whole genome shotgun (WGS) entry which is preliminary data.</text>
</comment>
<keyword evidence="9" id="KW-1185">Reference proteome</keyword>
<feature type="non-terminal residue" evidence="8">
    <location>
        <position position="1"/>
    </location>
</feature>
<dbReference type="AlphaFoldDB" id="A0A8S3ZNF8"/>
<sequence length="250" mass="30023">DKIESFRLRLQKQTEARRECTEKIERLADGVFHSTLGMKLMKCKEEFLTKQLILIEDELKFNTEKMESIHSSHEESSKAFMILVHQFSSDYSISSNRREIRDAETKMAIKTLRALVESLSHELQELQNRDSEFSEVIKRLQDTSHLKDDLENQRKECEQQIEREKCEIMQLQEQHYQLEYAPETDESFAVLNSELKKYKTADLEKKAKDLQKELNQLARTARQKESQRLKQQYRQWQRQRQQMLHQKKLE</sequence>
<protein>
    <recommendedName>
        <fullName evidence="3">Coiled-coil domain-containing protein 172</fullName>
    </recommendedName>
</protein>
<dbReference type="InterPro" id="IPR029618">
    <property type="entry name" value="CCDC172"/>
</dbReference>
<dbReference type="Proteomes" id="UP000678393">
    <property type="component" value="Unassembled WGS sequence"/>
</dbReference>
<dbReference type="PANTHER" id="PTHR22419:SF2">
    <property type="entry name" value="COILED-COIL DOMAIN-CONTAINING PROTEIN 172"/>
    <property type="match status" value="1"/>
</dbReference>
<accession>A0A8S3ZNF8</accession>
<keyword evidence="5 6" id="KW-0175">Coiled coil</keyword>
<evidence type="ECO:0000256" key="4">
    <source>
        <dbReference type="ARBA" id="ARBA00022490"/>
    </source>
</evidence>
<proteinExistence type="inferred from homology"/>
<evidence type="ECO:0000256" key="1">
    <source>
        <dbReference type="ARBA" id="ARBA00004496"/>
    </source>
</evidence>
<comment type="subcellular location">
    <subcellularLocation>
        <location evidence="1">Cytoplasm</location>
    </subcellularLocation>
</comment>
<evidence type="ECO:0000313" key="8">
    <source>
        <dbReference type="EMBL" id="CAG5131154.1"/>
    </source>
</evidence>
<evidence type="ECO:0000313" key="9">
    <source>
        <dbReference type="Proteomes" id="UP000678393"/>
    </source>
</evidence>
<dbReference type="GO" id="GO:0005737">
    <property type="term" value="C:cytoplasm"/>
    <property type="evidence" value="ECO:0007669"/>
    <property type="project" value="UniProtKB-SubCell"/>
</dbReference>
<evidence type="ECO:0000256" key="6">
    <source>
        <dbReference type="SAM" id="Coils"/>
    </source>
</evidence>
<evidence type="ECO:0000256" key="5">
    <source>
        <dbReference type="ARBA" id="ARBA00023054"/>
    </source>
</evidence>
<evidence type="ECO:0000256" key="3">
    <source>
        <dbReference type="ARBA" id="ARBA00022327"/>
    </source>
</evidence>
<reference evidence="8" key="1">
    <citation type="submission" date="2021-04" db="EMBL/GenBank/DDBJ databases">
        <authorList>
            <consortium name="Molecular Ecology Group"/>
        </authorList>
    </citation>
    <scope>NUCLEOTIDE SEQUENCE</scope>
</reference>
<evidence type="ECO:0000256" key="7">
    <source>
        <dbReference type="SAM" id="MobiDB-lite"/>
    </source>
</evidence>
<feature type="region of interest" description="Disordered" evidence="7">
    <location>
        <begin position="219"/>
        <end position="250"/>
    </location>
</feature>
<name>A0A8S3ZNF8_9EUPU</name>
<dbReference type="EMBL" id="CAJHNH020004502">
    <property type="protein sequence ID" value="CAG5131154.1"/>
    <property type="molecule type" value="Genomic_DNA"/>
</dbReference>
<dbReference type="PANTHER" id="PTHR22419">
    <property type="entry name" value="COILED-COIL DOMAIN-CONTAINING PROTEIN 172"/>
    <property type="match status" value="1"/>
</dbReference>
<feature type="coiled-coil region" evidence="6">
    <location>
        <begin position="109"/>
        <end position="174"/>
    </location>
</feature>
<gene>
    <name evidence="8" type="ORF">CUNI_LOCUS16712</name>
</gene>
<feature type="compositionally biased region" description="Low complexity" evidence="7">
    <location>
        <begin position="229"/>
        <end position="244"/>
    </location>
</feature>
<organism evidence="8 9">
    <name type="scientific">Candidula unifasciata</name>
    <dbReference type="NCBI Taxonomy" id="100452"/>
    <lineage>
        <taxon>Eukaryota</taxon>
        <taxon>Metazoa</taxon>
        <taxon>Spiralia</taxon>
        <taxon>Lophotrochozoa</taxon>
        <taxon>Mollusca</taxon>
        <taxon>Gastropoda</taxon>
        <taxon>Heterobranchia</taxon>
        <taxon>Euthyneura</taxon>
        <taxon>Panpulmonata</taxon>
        <taxon>Eupulmonata</taxon>
        <taxon>Stylommatophora</taxon>
        <taxon>Helicina</taxon>
        <taxon>Helicoidea</taxon>
        <taxon>Geomitridae</taxon>
        <taxon>Candidula</taxon>
    </lineage>
</organism>
<evidence type="ECO:0000256" key="2">
    <source>
        <dbReference type="ARBA" id="ARBA00008975"/>
    </source>
</evidence>
<keyword evidence="4" id="KW-0963">Cytoplasm</keyword>